<feature type="signal peptide" evidence="2">
    <location>
        <begin position="1"/>
        <end position="23"/>
    </location>
</feature>
<gene>
    <name evidence="3" type="ORF">LKMONMHP_0062</name>
</gene>
<dbReference type="RefSeq" id="WP_238309197.1">
    <property type="nucleotide sequence ID" value="NZ_BPQV01000001.1"/>
</dbReference>
<dbReference type="Proteomes" id="UP001055156">
    <property type="component" value="Unassembled WGS sequence"/>
</dbReference>
<feature type="chain" id="PRO_5045874103" description="Secreted protein" evidence="2">
    <location>
        <begin position="24"/>
        <end position="111"/>
    </location>
</feature>
<reference evidence="3" key="2">
    <citation type="submission" date="2021-08" db="EMBL/GenBank/DDBJ databases">
        <authorList>
            <person name="Tani A."/>
            <person name="Ola A."/>
            <person name="Ogura Y."/>
            <person name="Katsura K."/>
            <person name="Hayashi T."/>
        </authorList>
    </citation>
    <scope>NUCLEOTIDE SEQUENCE</scope>
    <source>
        <strain evidence="3">NBRC 15689</strain>
    </source>
</reference>
<protein>
    <recommendedName>
        <fullName evidence="5">Secreted protein</fullName>
    </recommendedName>
</protein>
<feature type="compositionally biased region" description="Low complexity" evidence="1">
    <location>
        <begin position="99"/>
        <end position="111"/>
    </location>
</feature>
<comment type="caution">
    <text evidence="3">The sequence shown here is derived from an EMBL/GenBank/DDBJ whole genome shotgun (WGS) entry which is preliminary data.</text>
</comment>
<organism evidence="3 4">
    <name type="scientific">Methylobacterium organophilum</name>
    <dbReference type="NCBI Taxonomy" id="410"/>
    <lineage>
        <taxon>Bacteria</taxon>
        <taxon>Pseudomonadati</taxon>
        <taxon>Pseudomonadota</taxon>
        <taxon>Alphaproteobacteria</taxon>
        <taxon>Hyphomicrobiales</taxon>
        <taxon>Methylobacteriaceae</taxon>
        <taxon>Methylobacterium</taxon>
    </lineage>
</organism>
<feature type="region of interest" description="Disordered" evidence="1">
    <location>
        <begin position="22"/>
        <end position="111"/>
    </location>
</feature>
<keyword evidence="2" id="KW-0732">Signal</keyword>
<sequence length="111" mass="11494">MPYLTRFAAAAFLLAASGLPALAQDKGGIKGQDVLGDRSRSANDGWSQAPVPREQSAGKDAPDPGGQSTAQNKDRPVPPSETPNKTGQEPQEPLPHRTPNPSGSNPASPSK</sequence>
<evidence type="ECO:0008006" key="5">
    <source>
        <dbReference type="Google" id="ProtNLM"/>
    </source>
</evidence>
<keyword evidence="4" id="KW-1185">Reference proteome</keyword>
<reference evidence="3" key="1">
    <citation type="journal article" date="2021" name="Front. Microbiol.">
        <title>Comprehensive Comparative Genomics and Phenotyping of Methylobacterium Species.</title>
        <authorList>
            <person name="Alessa O."/>
            <person name="Ogura Y."/>
            <person name="Fujitani Y."/>
            <person name="Takami H."/>
            <person name="Hayashi T."/>
            <person name="Sahin N."/>
            <person name="Tani A."/>
        </authorList>
    </citation>
    <scope>NUCLEOTIDE SEQUENCE</scope>
    <source>
        <strain evidence="3">NBRC 15689</strain>
    </source>
</reference>
<evidence type="ECO:0000256" key="1">
    <source>
        <dbReference type="SAM" id="MobiDB-lite"/>
    </source>
</evidence>
<proteinExistence type="predicted"/>
<evidence type="ECO:0000256" key="2">
    <source>
        <dbReference type="SAM" id="SignalP"/>
    </source>
</evidence>
<evidence type="ECO:0000313" key="4">
    <source>
        <dbReference type="Proteomes" id="UP001055156"/>
    </source>
</evidence>
<accession>A0ABQ4T2S9</accession>
<name>A0ABQ4T2S9_METOR</name>
<dbReference type="EMBL" id="BPQV01000001">
    <property type="protein sequence ID" value="GJE25229.1"/>
    <property type="molecule type" value="Genomic_DNA"/>
</dbReference>
<evidence type="ECO:0000313" key="3">
    <source>
        <dbReference type="EMBL" id="GJE25229.1"/>
    </source>
</evidence>